<dbReference type="GO" id="GO:0009898">
    <property type="term" value="C:cytoplasmic side of plasma membrane"/>
    <property type="evidence" value="ECO:0007669"/>
    <property type="project" value="TreeGrafter"/>
</dbReference>
<gene>
    <name evidence="5" type="ORF">DEH80_14590</name>
</gene>
<evidence type="ECO:0000259" key="4">
    <source>
        <dbReference type="Pfam" id="PF01656"/>
    </source>
</evidence>
<dbReference type="RefSeq" id="WP_109721255.1">
    <property type="nucleotide sequence ID" value="NZ_QEQK01000015.1"/>
</dbReference>
<evidence type="ECO:0000256" key="2">
    <source>
        <dbReference type="ARBA" id="ARBA00022840"/>
    </source>
</evidence>
<reference evidence="5 6" key="1">
    <citation type="submission" date="2018-05" db="EMBL/GenBank/DDBJ databases">
        <title>Abyssibacter profundi OUC007T gen. nov., sp. nov, a marine bacterium isolated from seawater of the Mariana Trench.</title>
        <authorList>
            <person name="Zhou S."/>
        </authorList>
    </citation>
    <scope>NUCLEOTIDE SEQUENCE [LARGE SCALE GENOMIC DNA]</scope>
    <source>
        <strain evidence="5 6">OUC007</strain>
    </source>
</reference>
<dbReference type="PANTHER" id="PTHR43384:SF4">
    <property type="entry name" value="CELLULOSE BIOSYNTHESIS PROTEIN BCSQ-RELATED"/>
    <property type="match status" value="1"/>
</dbReference>
<dbReference type="EMBL" id="QEQK01000015">
    <property type="protein sequence ID" value="PWN54965.1"/>
    <property type="molecule type" value="Genomic_DNA"/>
</dbReference>
<dbReference type="InterPro" id="IPR050625">
    <property type="entry name" value="ParA/MinD_ATPase"/>
</dbReference>
<evidence type="ECO:0000313" key="6">
    <source>
        <dbReference type="Proteomes" id="UP000251800"/>
    </source>
</evidence>
<proteinExistence type="predicted"/>
<dbReference type="GO" id="GO:0005829">
    <property type="term" value="C:cytosol"/>
    <property type="evidence" value="ECO:0007669"/>
    <property type="project" value="TreeGrafter"/>
</dbReference>
<dbReference type="InterPro" id="IPR027417">
    <property type="entry name" value="P-loop_NTPase"/>
</dbReference>
<dbReference type="SUPFAM" id="SSF52540">
    <property type="entry name" value="P-loop containing nucleoside triphosphate hydrolases"/>
    <property type="match status" value="1"/>
</dbReference>
<dbReference type="GO" id="GO:0005524">
    <property type="term" value="F:ATP binding"/>
    <property type="evidence" value="ECO:0007669"/>
    <property type="project" value="UniProtKB-KW"/>
</dbReference>
<evidence type="ECO:0000256" key="3">
    <source>
        <dbReference type="PIRSR" id="PIRSR003092-1"/>
    </source>
</evidence>
<dbReference type="PIRSF" id="PIRSF003092">
    <property type="entry name" value="MinD"/>
    <property type="match status" value="1"/>
</dbReference>
<keyword evidence="6" id="KW-1185">Reference proteome</keyword>
<protein>
    <submittedName>
        <fullName evidence="5">Cobyrinic acid a,c-diamide synthase</fullName>
    </submittedName>
</protein>
<name>A0A383XQR1_9GAMM</name>
<feature type="domain" description="CobQ/CobB/MinD/ParA nucleotide binding" evidence="4">
    <location>
        <begin position="31"/>
        <end position="247"/>
    </location>
</feature>
<dbReference type="Gene3D" id="3.40.50.300">
    <property type="entry name" value="P-loop containing nucleotide triphosphate hydrolases"/>
    <property type="match status" value="1"/>
</dbReference>
<dbReference type="Pfam" id="PF01656">
    <property type="entry name" value="CbiA"/>
    <property type="match status" value="1"/>
</dbReference>
<evidence type="ECO:0000256" key="1">
    <source>
        <dbReference type="ARBA" id="ARBA00022741"/>
    </source>
</evidence>
<dbReference type="GO" id="GO:0016887">
    <property type="term" value="F:ATP hydrolysis activity"/>
    <property type="evidence" value="ECO:0007669"/>
    <property type="project" value="TreeGrafter"/>
</dbReference>
<dbReference type="PANTHER" id="PTHR43384">
    <property type="entry name" value="SEPTUM SITE-DETERMINING PROTEIN MIND HOMOLOG, CHLOROPLASTIC-RELATED"/>
    <property type="match status" value="1"/>
</dbReference>
<evidence type="ECO:0000313" key="5">
    <source>
        <dbReference type="EMBL" id="PWN54965.1"/>
    </source>
</evidence>
<dbReference type="AlphaFoldDB" id="A0A383XQR1"/>
<keyword evidence="2 3" id="KW-0067">ATP-binding</keyword>
<comment type="caution">
    <text evidence="5">The sequence shown here is derived from an EMBL/GenBank/DDBJ whole genome shotgun (WGS) entry which is preliminary data.</text>
</comment>
<keyword evidence="1 3" id="KW-0547">Nucleotide-binding</keyword>
<dbReference type="OrthoDB" id="9816297at2"/>
<organism evidence="5 6">
    <name type="scientific">Abyssibacter profundi</name>
    <dbReference type="NCBI Taxonomy" id="2182787"/>
    <lineage>
        <taxon>Bacteria</taxon>
        <taxon>Pseudomonadati</taxon>
        <taxon>Pseudomonadota</taxon>
        <taxon>Gammaproteobacteria</taxon>
        <taxon>Chromatiales</taxon>
        <taxon>Oceanococcaceae</taxon>
        <taxon>Abyssibacter</taxon>
    </lineage>
</organism>
<dbReference type="InterPro" id="IPR025501">
    <property type="entry name" value="MinD_FleN"/>
</dbReference>
<dbReference type="CDD" id="cd02038">
    <property type="entry name" value="FlhG-like"/>
    <property type="match status" value="1"/>
</dbReference>
<feature type="binding site" evidence="3">
    <location>
        <begin position="36"/>
        <end position="43"/>
    </location>
    <ligand>
        <name>ATP</name>
        <dbReference type="ChEBI" id="CHEBI:30616"/>
    </ligand>
</feature>
<dbReference type="Proteomes" id="UP000251800">
    <property type="component" value="Unassembled WGS sequence"/>
</dbReference>
<dbReference type="GO" id="GO:0051782">
    <property type="term" value="P:negative regulation of cell division"/>
    <property type="evidence" value="ECO:0007669"/>
    <property type="project" value="TreeGrafter"/>
</dbReference>
<dbReference type="InterPro" id="IPR002586">
    <property type="entry name" value="CobQ/CobB/MinD/ParA_Nub-bd_dom"/>
</dbReference>
<dbReference type="InterPro" id="IPR033875">
    <property type="entry name" value="FlhG"/>
</dbReference>
<accession>A0A383XQR1</accession>
<sequence length="298" mass="31592">MPLLDSSKAVQRTQAAGLATKPPANGPRVFAVASGKGGVGKSTIAVNLGMAMLEAQRRTMLLDADLGLANVDVLLGLQPSANLSHVLEGKCTLADTIIEGPNGLKIVPASSGRRRMSELTRSEHVGLIGAFSGLTDPIDVMLVDTAAGLSNSVQTFCQASQEVLVVVCNDPASLTDAYALIKVLSRDCGIPRMQLIANRVKTPGEGREVYDNLCRVADRFLDVTLNYLGHVPEDDKIVRSARQQRPVLDAYPGAPSAQAFRQIAGKLLEIAPQRGARGHIEFFVERLVGPGADMAMTA</sequence>